<accession>A0A4Y7JDZ2</accession>
<evidence type="ECO:0000256" key="5">
    <source>
        <dbReference type="SAM" id="SignalP"/>
    </source>
</evidence>
<gene>
    <name evidence="7" type="ORF">C5167_006679</name>
</gene>
<feature type="signal peptide" evidence="5">
    <location>
        <begin position="1"/>
        <end position="27"/>
    </location>
</feature>
<evidence type="ECO:0000256" key="2">
    <source>
        <dbReference type="ARBA" id="ARBA00022729"/>
    </source>
</evidence>
<dbReference type="PANTHER" id="PTHR31673:SF45">
    <property type="entry name" value="COBRA-LIKE PROTEIN 1"/>
    <property type="match status" value="1"/>
</dbReference>
<dbReference type="Proteomes" id="UP000316621">
    <property type="component" value="Chromosome 4"/>
</dbReference>
<keyword evidence="2 5" id="KW-0732">Signal</keyword>
<dbReference type="Gramene" id="RZC59374">
    <property type="protein sequence ID" value="RZC59374"/>
    <property type="gene ID" value="C5167_006679"/>
</dbReference>
<reference evidence="7 8" key="1">
    <citation type="journal article" date="2018" name="Science">
        <title>The opium poppy genome and morphinan production.</title>
        <authorList>
            <person name="Guo L."/>
            <person name="Winzer T."/>
            <person name="Yang X."/>
            <person name="Li Y."/>
            <person name="Ning Z."/>
            <person name="He Z."/>
            <person name="Teodor R."/>
            <person name="Lu Y."/>
            <person name="Bowser T.A."/>
            <person name="Graham I.A."/>
            <person name="Ye K."/>
        </authorList>
    </citation>
    <scope>NUCLEOTIDE SEQUENCE [LARGE SCALE GENOMIC DNA]</scope>
    <source>
        <strain evidence="8">cv. HN1</strain>
        <tissue evidence="7">Leaves</tissue>
    </source>
</reference>
<dbReference type="OMA" id="CPVNINW"/>
<dbReference type="GO" id="GO:0052324">
    <property type="term" value="P:plant-type cell wall cellulose biosynthetic process"/>
    <property type="evidence" value="ECO:0007669"/>
    <property type="project" value="TreeGrafter"/>
</dbReference>
<name>A0A4Y7JDZ2_PAPSO</name>
<feature type="chain" id="PRO_5036491824" description="COBRA-like protein" evidence="5">
    <location>
        <begin position="28"/>
        <end position="431"/>
    </location>
</feature>
<keyword evidence="3" id="KW-0325">Glycoprotein</keyword>
<dbReference type="Pfam" id="PF25079">
    <property type="entry name" value="COB_C"/>
    <property type="match status" value="1"/>
</dbReference>
<feature type="domain" description="COBRA C-terminal" evidence="6">
    <location>
        <begin position="269"/>
        <end position="424"/>
    </location>
</feature>
<evidence type="ECO:0000256" key="1">
    <source>
        <dbReference type="ARBA" id="ARBA00005507"/>
    </source>
</evidence>
<dbReference type="EMBL" id="CM010718">
    <property type="protein sequence ID" value="RZC59374.1"/>
    <property type="molecule type" value="Genomic_DNA"/>
</dbReference>
<dbReference type="GO" id="GO:0005886">
    <property type="term" value="C:plasma membrane"/>
    <property type="evidence" value="ECO:0007669"/>
    <property type="project" value="TreeGrafter"/>
</dbReference>
<comment type="similarity">
    <text evidence="1 4">Belongs to the COBRA family.</text>
</comment>
<dbReference type="InterPro" id="IPR006918">
    <property type="entry name" value="COBRA_pln"/>
</dbReference>
<evidence type="ECO:0000256" key="3">
    <source>
        <dbReference type="ARBA" id="ARBA00023180"/>
    </source>
</evidence>
<proteinExistence type="inferred from homology"/>
<dbReference type="PIRSF" id="PIRSF038122">
    <property type="entry name" value="COBRA"/>
    <property type="match status" value="1"/>
</dbReference>
<organism evidence="7 8">
    <name type="scientific">Papaver somniferum</name>
    <name type="common">Opium poppy</name>
    <dbReference type="NCBI Taxonomy" id="3469"/>
    <lineage>
        <taxon>Eukaryota</taxon>
        <taxon>Viridiplantae</taxon>
        <taxon>Streptophyta</taxon>
        <taxon>Embryophyta</taxon>
        <taxon>Tracheophyta</taxon>
        <taxon>Spermatophyta</taxon>
        <taxon>Magnoliopsida</taxon>
        <taxon>Ranunculales</taxon>
        <taxon>Papaveraceae</taxon>
        <taxon>Papaveroideae</taxon>
        <taxon>Papaver</taxon>
    </lineage>
</organism>
<dbReference type="AlphaFoldDB" id="A0A4Y7JDZ2"/>
<dbReference type="InterPro" id="IPR056900">
    <property type="entry name" value="COB_C"/>
</dbReference>
<dbReference type="PANTHER" id="PTHR31673">
    <property type="entry name" value="PROTEIN COBRA"/>
    <property type="match status" value="1"/>
</dbReference>
<evidence type="ECO:0000256" key="4">
    <source>
        <dbReference type="PIRNR" id="PIRNR038122"/>
    </source>
</evidence>
<dbReference type="GO" id="GO:0010215">
    <property type="term" value="P:cellulose microfibril organization"/>
    <property type="evidence" value="ECO:0007669"/>
    <property type="project" value="InterPro"/>
</dbReference>
<evidence type="ECO:0000313" key="7">
    <source>
        <dbReference type="EMBL" id="RZC59374.1"/>
    </source>
</evidence>
<dbReference type="Pfam" id="PF04833">
    <property type="entry name" value="COBRA"/>
    <property type="match status" value="1"/>
</dbReference>
<evidence type="ECO:0000259" key="6">
    <source>
        <dbReference type="Pfam" id="PF25079"/>
    </source>
</evidence>
<protein>
    <recommendedName>
        <fullName evidence="4">COBRA-like protein</fullName>
    </recommendedName>
</protein>
<keyword evidence="8" id="KW-1185">Reference proteome</keyword>
<sequence length="431" mass="48310">MDTSFRVSSSIIYFFLFLSLSNTAVFSTSVVVEAYDPYDPTSNITVKWDVLSWTSDGYVGVVTITNNQIYRTVQKPGWKLGWTWAGREVVWSMVGAQAIDQGNCSRFKGNIPHSCLKTPTMVDLMPGTPFNQQVKDCCKGGTLSTRYQDVHNSMASFQISVGNAGTSNTTVRMPKKFTFVAGHDKYTCRPAKTVPSTRFITSDGRRMTRAFMTWKVVCTHSRAKEANKHPACCVSFSGFGQHKKANCPTCACGCRNKTCNSSRRGLSFVPSKIKCTDHMCPVNINWQMMKPKEKGVGWAVNVSITNFNYRMNYSDWTLLVNHPSINKLTETLPKCPTYQARPFKLLNLAPASTVEMVEIIWGAKNKTDVITATGRKGSTVSWIMHLYKNKYKNDTATLSCEKDWRTPREVFFNGDRCVVSSLLPLASARIH</sequence>
<evidence type="ECO:0000313" key="8">
    <source>
        <dbReference type="Proteomes" id="UP000316621"/>
    </source>
</evidence>